<evidence type="ECO:0000313" key="3">
    <source>
        <dbReference type="Proteomes" id="UP000808349"/>
    </source>
</evidence>
<gene>
    <name evidence="2" type="ORF">IPO85_04910</name>
</gene>
<dbReference type="Proteomes" id="UP000808349">
    <property type="component" value="Unassembled WGS sequence"/>
</dbReference>
<evidence type="ECO:0000256" key="1">
    <source>
        <dbReference type="SAM" id="Phobius"/>
    </source>
</evidence>
<name>A0A9D7XGN0_9BACT</name>
<reference evidence="2 3" key="1">
    <citation type="submission" date="2020-10" db="EMBL/GenBank/DDBJ databases">
        <title>Connecting structure to function with the recovery of over 1000 high-quality activated sludge metagenome-assembled genomes encoding full-length rRNA genes using long-read sequencing.</title>
        <authorList>
            <person name="Singleton C.M."/>
            <person name="Petriglieri F."/>
            <person name="Kristensen J.M."/>
            <person name="Kirkegaard R.H."/>
            <person name="Michaelsen T.Y."/>
            <person name="Andersen M.H."/>
            <person name="Karst S.M."/>
            <person name="Dueholm M.S."/>
            <person name="Nielsen P.H."/>
            <person name="Albertsen M."/>
        </authorList>
    </citation>
    <scope>NUCLEOTIDE SEQUENCE [LARGE SCALE GENOMIC DNA]</scope>
    <source>
        <strain evidence="2">Ribe_18-Q3-R11-54_BAT3C.373</strain>
    </source>
</reference>
<feature type="transmembrane region" description="Helical" evidence="1">
    <location>
        <begin position="6"/>
        <end position="25"/>
    </location>
</feature>
<keyword evidence="1" id="KW-0812">Transmembrane</keyword>
<dbReference type="AlphaFoldDB" id="A0A9D7XGN0"/>
<keyword evidence="1" id="KW-0472">Membrane</keyword>
<sequence>MRDQKVILKLGITCLVFMFFATICIGKGSRGYYYLTGTACDYRGKPLQNKTLQLIYNGDTTNIKTSKTGEFIAKIEWEIPCMSGAGMWQENEIDRERFINSFNSEYLIFVYGKRNLKVANRYRMFTGISIYHSTKEQLSYYQDLQFDK</sequence>
<comment type="caution">
    <text evidence="2">The sequence shown here is derived from an EMBL/GenBank/DDBJ whole genome shotgun (WGS) entry which is preliminary data.</text>
</comment>
<evidence type="ECO:0000313" key="2">
    <source>
        <dbReference type="EMBL" id="MBK9716848.1"/>
    </source>
</evidence>
<organism evidence="2 3">
    <name type="scientific">Candidatus Defluviibacterium haderslevense</name>
    <dbReference type="NCBI Taxonomy" id="2981993"/>
    <lineage>
        <taxon>Bacteria</taxon>
        <taxon>Pseudomonadati</taxon>
        <taxon>Bacteroidota</taxon>
        <taxon>Saprospiria</taxon>
        <taxon>Saprospirales</taxon>
        <taxon>Saprospiraceae</taxon>
        <taxon>Candidatus Defluviibacterium</taxon>
    </lineage>
</organism>
<dbReference type="EMBL" id="JADKFW010000004">
    <property type="protein sequence ID" value="MBK9716848.1"/>
    <property type="molecule type" value="Genomic_DNA"/>
</dbReference>
<protein>
    <submittedName>
        <fullName evidence="2">Uncharacterized protein</fullName>
    </submittedName>
</protein>
<keyword evidence="1" id="KW-1133">Transmembrane helix</keyword>
<proteinExistence type="predicted"/>
<accession>A0A9D7XGN0</accession>